<evidence type="ECO:0000256" key="1">
    <source>
        <dbReference type="ARBA" id="ARBA00007131"/>
    </source>
</evidence>
<feature type="binding site" evidence="13">
    <location>
        <position position="185"/>
    </location>
    <ligand>
        <name>Mg(2+)</name>
        <dbReference type="ChEBI" id="CHEBI:18420"/>
    </ligand>
</feature>
<feature type="binding site" evidence="11">
    <location>
        <position position="457"/>
    </location>
    <ligand>
        <name>substrate</name>
    </ligand>
</feature>
<comment type="cofactor">
    <cofactor evidence="13">
        <name>Mg(2+)</name>
        <dbReference type="ChEBI" id="CHEBI:18420"/>
    </cofactor>
    <text evidence="13">Binds 1 Mg(2+) ion per subunit. Can also utilize other divalent metal cations, such as Ca(2+), Mn(2+) and Co(2+).</text>
</comment>
<feature type="binding site" evidence="11">
    <location>
        <position position="516"/>
    </location>
    <ligand>
        <name>substrate</name>
    </ligand>
</feature>
<evidence type="ECO:0000313" key="16">
    <source>
        <dbReference type="EMBL" id="MBL0407570.1"/>
    </source>
</evidence>
<gene>
    <name evidence="16" type="primary">tkt</name>
    <name evidence="16" type="ORF">JKG68_27000</name>
</gene>
<evidence type="ECO:0000256" key="12">
    <source>
        <dbReference type="PIRSR" id="PIRSR605478-3"/>
    </source>
</evidence>
<dbReference type="GO" id="GO:0004802">
    <property type="term" value="F:transketolase activity"/>
    <property type="evidence" value="ECO:0007669"/>
    <property type="project" value="UniProtKB-UniRule"/>
</dbReference>
<dbReference type="SMART" id="SM00861">
    <property type="entry name" value="Transket_pyr"/>
    <property type="match status" value="1"/>
</dbReference>
<evidence type="ECO:0000256" key="7">
    <source>
        <dbReference type="ARBA" id="ARBA00023052"/>
    </source>
</evidence>
<feature type="binding site" evidence="11">
    <location>
        <position position="259"/>
    </location>
    <ligand>
        <name>substrate</name>
    </ligand>
</feature>
<dbReference type="InterPro" id="IPR005478">
    <property type="entry name" value="Transketolase_bac-like"/>
</dbReference>
<dbReference type="GO" id="GO:0046872">
    <property type="term" value="F:metal ion binding"/>
    <property type="evidence" value="ECO:0007669"/>
    <property type="project" value="UniProtKB-KW"/>
</dbReference>
<feature type="binding site" evidence="12">
    <location>
        <position position="433"/>
    </location>
    <ligand>
        <name>thiamine diphosphate</name>
        <dbReference type="ChEBI" id="CHEBI:58937"/>
    </ligand>
</feature>
<dbReference type="CDD" id="cd07033">
    <property type="entry name" value="TPP_PYR_DXS_TK_like"/>
    <property type="match status" value="1"/>
</dbReference>
<keyword evidence="4 16" id="KW-0808">Transferase</keyword>
<feature type="binding site" evidence="12">
    <location>
        <begin position="117"/>
        <end position="119"/>
    </location>
    <ligand>
        <name>thiamine diphosphate</name>
        <dbReference type="ChEBI" id="CHEBI:58937"/>
    </ligand>
</feature>
<keyword evidence="17" id="KW-1185">Reference proteome</keyword>
<protein>
    <recommendedName>
        <fullName evidence="3 9">Transketolase</fullName>
        <ecNumber evidence="3 9">2.2.1.1</ecNumber>
    </recommendedName>
</protein>
<sequence>MNMTDPRTMANAIRFLSIDAIERVEEGHPGTPLGAADTATALFTRHLKFNPKDPLWFDRDRVVQSNGHGSMLLYSLLHLSGYEKITLDDIKRFRELGSHCEGHPEFDPSCGIEVTTGPLGQGIANAAGMALAEAFLREWLGWDIIDHYTYAFVGDGCLQEGVGQEVISLAGHLGLGRLIFLWDDNRMTDDGVIDLALSDDMAARFRLSGWHVQEVDGHDIDAVSAAILLAKKDPRPSMIQCRTVIGRGLPQVEGTRAAHSARIFREGADAARQYLGWPHAPFEIPEETLHAWREAGRRSLPEYEAWQSRVDALPSEQRRLLDRLREGRLPDGWDEPLRALRERAAREPSAEFGIKLSGDIVDLLTDAIPELISGAPDLEGATKHKRALAPFTASDHGGRYVHYGIREHAMGAMQNGMAAHGGIVPVGVTYLVFSDYMRPTLRLAAMMGLPVPFVFSHDSIGIGRNGPTHQPVEYLASLRAIPNMLVLRPADAVEAAECWEIALANRTGPSCLIFARQPLEPVRTDGSGENRSRRGAYVLLEAGNGPRQVTLLATGSEVGIAVEARRQLESEGVPTAVVSMPSWELFEAQDAEYRKEVLGRGTVRVAVEAAVRLGWDRYIGEDGGFIGMSGFGASGAETDLYEHFGITPGKVVEEVRKRLKSRSS</sequence>
<feature type="domain" description="Transketolase-like pyrimidine-binding" evidence="15">
    <location>
        <begin position="351"/>
        <end position="522"/>
    </location>
</feature>
<dbReference type="SUPFAM" id="SSF52518">
    <property type="entry name" value="Thiamin diphosphate-binding fold (THDP-binding)"/>
    <property type="match status" value="2"/>
</dbReference>
<feature type="binding site" evidence="12">
    <location>
        <position position="259"/>
    </location>
    <ligand>
        <name>thiamine diphosphate</name>
        <dbReference type="ChEBI" id="CHEBI:58937"/>
    </ligand>
</feature>
<evidence type="ECO:0000256" key="9">
    <source>
        <dbReference type="NCBIfam" id="TIGR00232"/>
    </source>
</evidence>
<feature type="binding site" evidence="13">
    <location>
        <position position="155"/>
    </location>
    <ligand>
        <name>Mg(2+)</name>
        <dbReference type="ChEBI" id="CHEBI:18420"/>
    </ligand>
</feature>
<evidence type="ECO:0000256" key="8">
    <source>
        <dbReference type="ARBA" id="ARBA00049473"/>
    </source>
</evidence>
<dbReference type="SUPFAM" id="SSF52922">
    <property type="entry name" value="TK C-terminal domain-like"/>
    <property type="match status" value="1"/>
</dbReference>
<evidence type="ECO:0000256" key="6">
    <source>
        <dbReference type="ARBA" id="ARBA00022842"/>
    </source>
</evidence>
<evidence type="ECO:0000256" key="5">
    <source>
        <dbReference type="ARBA" id="ARBA00022723"/>
    </source>
</evidence>
<feature type="site" description="Important for catalytic activity" evidence="14">
    <location>
        <position position="28"/>
    </location>
</feature>
<keyword evidence="7 12" id="KW-0786">Thiamine pyrophosphate</keyword>
<dbReference type="GO" id="GO:0006098">
    <property type="term" value="P:pentose-phosphate shunt"/>
    <property type="evidence" value="ECO:0007669"/>
    <property type="project" value="TreeGrafter"/>
</dbReference>
<evidence type="ECO:0000256" key="14">
    <source>
        <dbReference type="PIRSR" id="PIRSR605478-5"/>
    </source>
</evidence>
<evidence type="ECO:0000256" key="11">
    <source>
        <dbReference type="PIRSR" id="PIRSR605478-2"/>
    </source>
</evidence>
<comment type="caution">
    <text evidence="16">The sequence shown here is derived from an EMBL/GenBank/DDBJ whole genome shotgun (WGS) entry which is preliminary data.</text>
</comment>
<feature type="binding site" evidence="11">
    <location>
        <position position="469"/>
    </location>
    <ligand>
        <name>substrate</name>
    </ligand>
</feature>
<comment type="subunit">
    <text evidence="2">Homodimer.</text>
</comment>
<evidence type="ECO:0000256" key="3">
    <source>
        <dbReference type="ARBA" id="ARBA00013152"/>
    </source>
</evidence>
<dbReference type="PANTHER" id="PTHR43522">
    <property type="entry name" value="TRANSKETOLASE"/>
    <property type="match status" value="1"/>
</dbReference>
<evidence type="ECO:0000256" key="2">
    <source>
        <dbReference type="ARBA" id="ARBA00011738"/>
    </source>
</evidence>
<comment type="catalytic activity">
    <reaction evidence="8">
        <text>D-sedoheptulose 7-phosphate + D-glyceraldehyde 3-phosphate = aldehydo-D-ribose 5-phosphate + D-xylulose 5-phosphate</text>
        <dbReference type="Rhea" id="RHEA:10508"/>
        <dbReference type="ChEBI" id="CHEBI:57483"/>
        <dbReference type="ChEBI" id="CHEBI:57737"/>
        <dbReference type="ChEBI" id="CHEBI:58273"/>
        <dbReference type="ChEBI" id="CHEBI:59776"/>
        <dbReference type="EC" id="2.2.1.1"/>
    </reaction>
</comment>
<accession>A0A936ZK96</accession>
<dbReference type="NCBIfam" id="TIGR00232">
    <property type="entry name" value="tktlase_bact"/>
    <property type="match status" value="1"/>
</dbReference>
<keyword evidence="6 13" id="KW-0460">Magnesium</keyword>
<evidence type="ECO:0000259" key="15">
    <source>
        <dbReference type="SMART" id="SM00861"/>
    </source>
</evidence>
<dbReference type="Proteomes" id="UP000605848">
    <property type="component" value="Unassembled WGS sequence"/>
</dbReference>
<feature type="site" description="Important for catalytic activity" evidence="14">
    <location>
        <position position="259"/>
    </location>
</feature>
<dbReference type="FunFam" id="3.40.50.920:FF:000003">
    <property type="entry name" value="Transketolase"/>
    <property type="match status" value="1"/>
</dbReference>
<dbReference type="Gene3D" id="3.40.50.920">
    <property type="match status" value="1"/>
</dbReference>
<dbReference type="Pfam" id="PF00456">
    <property type="entry name" value="Transketolase_N"/>
    <property type="match status" value="1"/>
</dbReference>
<dbReference type="Pfam" id="PF22613">
    <property type="entry name" value="Transketolase_C_1"/>
    <property type="match status" value="1"/>
</dbReference>
<reference evidence="16" key="1">
    <citation type="submission" date="2021-01" db="EMBL/GenBank/DDBJ databases">
        <title>Microvirga sp.</title>
        <authorList>
            <person name="Kim M.K."/>
        </authorList>
    </citation>
    <scope>NUCLEOTIDE SEQUENCE</scope>
    <source>
        <strain evidence="16">5420S-16</strain>
    </source>
</reference>
<dbReference type="EC" id="2.2.1.1" evidence="3 9"/>
<dbReference type="InterPro" id="IPR029061">
    <property type="entry name" value="THDP-binding"/>
</dbReference>
<feature type="binding site" evidence="12">
    <location>
        <position position="185"/>
    </location>
    <ligand>
        <name>thiamine diphosphate</name>
        <dbReference type="ChEBI" id="CHEBI:58937"/>
    </ligand>
</feature>
<dbReference type="AlphaFoldDB" id="A0A936ZK96"/>
<dbReference type="GO" id="GO:0005829">
    <property type="term" value="C:cytosol"/>
    <property type="evidence" value="ECO:0007669"/>
    <property type="project" value="TreeGrafter"/>
</dbReference>
<comment type="cofactor">
    <cofactor evidence="12">
        <name>thiamine diphosphate</name>
        <dbReference type="ChEBI" id="CHEBI:58937"/>
    </cofactor>
    <text evidence="12">Binds 1 thiamine pyrophosphate per subunit. During the reaction, the substrate forms a covalent intermediate with the cofactor.</text>
</comment>
<dbReference type="CDD" id="cd02012">
    <property type="entry name" value="TPP_TK"/>
    <property type="match status" value="1"/>
</dbReference>
<dbReference type="InterPro" id="IPR055152">
    <property type="entry name" value="Transketolase-like_C_2"/>
</dbReference>
<evidence type="ECO:0000313" key="17">
    <source>
        <dbReference type="Proteomes" id="UP000605848"/>
    </source>
</evidence>
<dbReference type="Pfam" id="PF02779">
    <property type="entry name" value="Transket_pyr"/>
    <property type="match status" value="1"/>
</dbReference>
<dbReference type="InterPro" id="IPR005474">
    <property type="entry name" value="Transketolase_N"/>
</dbReference>
<evidence type="ECO:0000256" key="4">
    <source>
        <dbReference type="ARBA" id="ARBA00022679"/>
    </source>
</evidence>
<dbReference type="RefSeq" id="WP_202064957.1">
    <property type="nucleotide sequence ID" value="NZ_JAEQMY010000092.1"/>
</dbReference>
<dbReference type="Gene3D" id="3.40.50.970">
    <property type="match status" value="2"/>
</dbReference>
<feature type="binding site" evidence="11">
    <location>
        <position position="28"/>
    </location>
    <ligand>
        <name>substrate</name>
    </ligand>
</feature>
<dbReference type="PANTHER" id="PTHR43522:SF2">
    <property type="entry name" value="TRANSKETOLASE 1-RELATED"/>
    <property type="match status" value="1"/>
</dbReference>
<feature type="binding site" evidence="12">
    <location>
        <position position="156"/>
    </location>
    <ligand>
        <name>thiamine diphosphate</name>
        <dbReference type="ChEBI" id="CHEBI:58937"/>
    </ligand>
</feature>
<dbReference type="EMBL" id="JAEQMY010000092">
    <property type="protein sequence ID" value="MBL0407570.1"/>
    <property type="molecule type" value="Genomic_DNA"/>
</dbReference>
<comment type="similarity">
    <text evidence="1">Belongs to the transketolase family.</text>
</comment>
<dbReference type="InterPro" id="IPR005475">
    <property type="entry name" value="Transketolase-like_Pyr-bd"/>
</dbReference>
<evidence type="ECO:0000256" key="13">
    <source>
        <dbReference type="PIRSR" id="PIRSR605478-4"/>
    </source>
</evidence>
<proteinExistence type="inferred from homology"/>
<name>A0A936ZK96_9HYPH</name>
<organism evidence="16 17">
    <name type="scientific">Microvirga aerilata</name>
    <dbReference type="NCBI Taxonomy" id="670292"/>
    <lineage>
        <taxon>Bacteria</taxon>
        <taxon>Pseudomonadati</taxon>
        <taxon>Pseudomonadota</taxon>
        <taxon>Alphaproteobacteria</taxon>
        <taxon>Hyphomicrobiales</taxon>
        <taxon>Methylobacteriaceae</taxon>
        <taxon>Microvirga</taxon>
    </lineage>
</organism>
<feature type="active site" description="Proton donor" evidence="10">
    <location>
        <position position="407"/>
    </location>
</feature>
<evidence type="ECO:0000256" key="10">
    <source>
        <dbReference type="PIRSR" id="PIRSR605478-1"/>
    </source>
</evidence>
<dbReference type="InterPro" id="IPR009014">
    <property type="entry name" value="Transketo_C/PFOR_II"/>
</dbReference>
<keyword evidence="5 13" id="KW-0479">Metal-binding</keyword>
<feature type="binding site" evidence="12">
    <location>
        <position position="68"/>
    </location>
    <ligand>
        <name>thiamine diphosphate</name>
        <dbReference type="ChEBI" id="CHEBI:58937"/>
    </ligand>
</feature>
<dbReference type="InterPro" id="IPR033247">
    <property type="entry name" value="Transketolase_fam"/>
</dbReference>